<feature type="domain" description="Anoctamin alpha-beta plait" evidence="8">
    <location>
        <begin position="42"/>
        <end position="230"/>
    </location>
</feature>
<feature type="compositionally biased region" description="Acidic residues" evidence="5">
    <location>
        <begin position="837"/>
        <end position="849"/>
    </location>
</feature>
<organism evidence="9 10">
    <name type="scientific">Coemansia aciculifera</name>
    <dbReference type="NCBI Taxonomy" id="417176"/>
    <lineage>
        <taxon>Eukaryota</taxon>
        <taxon>Fungi</taxon>
        <taxon>Fungi incertae sedis</taxon>
        <taxon>Zoopagomycota</taxon>
        <taxon>Kickxellomycotina</taxon>
        <taxon>Kickxellomycetes</taxon>
        <taxon>Kickxellales</taxon>
        <taxon>Kickxellaceae</taxon>
        <taxon>Coemansia</taxon>
    </lineage>
</organism>
<dbReference type="PANTHER" id="PTHR12308">
    <property type="entry name" value="ANOCTAMIN"/>
    <property type="match status" value="1"/>
</dbReference>
<proteinExistence type="predicted"/>
<gene>
    <name evidence="9" type="ORF">GGH94_002183</name>
</gene>
<keyword evidence="2 6" id="KW-0812">Transmembrane</keyword>
<dbReference type="EMBL" id="JANBUY010000058">
    <property type="protein sequence ID" value="KAJ2865492.1"/>
    <property type="molecule type" value="Genomic_DNA"/>
</dbReference>
<evidence type="ECO:0000313" key="9">
    <source>
        <dbReference type="EMBL" id="KAJ2865492.1"/>
    </source>
</evidence>
<evidence type="ECO:0000256" key="3">
    <source>
        <dbReference type="ARBA" id="ARBA00022989"/>
    </source>
</evidence>
<evidence type="ECO:0000256" key="6">
    <source>
        <dbReference type="SAM" id="Phobius"/>
    </source>
</evidence>
<keyword evidence="3 6" id="KW-1133">Transmembrane helix</keyword>
<evidence type="ECO:0000256" key="1">
    <source>
        <dbReference type="ARBA" id="ARBA00004141"/>
    </source>
</evidence>
<dbReference type="InterPro" id="IPR007632">
    <property type="entry name" value="Anoctamin"/>
</dbReference>
<dbReference type="Pfam" id="PF04547">
    <property type="entry name" value="Anoctamin"/>
    <property type="match status" value="1"/>
</dbReference>
<feature type="transmembrane region" description="Helical" evidence="6">
    <location>
        <begin position="377"/>
        <end position="401"/>
    </location>
</feature>
<dbReference type="Pfam" id="PF20877">
    <property type="entry name" value="Anoctamin_N"/>
    <property type="match status" value="1"/>
</dbReference>
<evidence type="ECO:0008006" key="11">
    <source>
        <dbReference type="Google" id="ProtNLM"/>
    </source>
</evidence>
<evidence type="ECO:0000256" key="5">
    <source>
        <dbReference type="SAM" id="MobiDB-lite"/>
    </source>
</evidence>
<dbReference type="GO" id="GO:0016020">
    <property type="term" value="C:membrane"/>
    <property type="evidence" value="ECO:0007669"/>
    <property type="project" value="UniProtKB-SubCell"/>
</dbReference>
<dbReference type="GO" id="GO:0032541">
    <property type="term" value="C:cortical endoplasmic reticulum"/>
    <property type="evidence" value="ECO:0007669"/>
    <property type="project" value="TreeGrafter"/>
</dbReference>
<comment type="caution">
    <text evidence="9">The sequence shown here is derived from an EMBL/GenBank/DDBJ whole genome shotgun (WGS) entry which is preliminary data.</text>
</comment>
<dbReference type="Proteomes" id="UP001140074">
    <property type="component" value="Unassembled WGS sequence"/>
</dbReference>
<keyword evidence="4 6" id="KW-0472">Membrane</keyword>
<sequence>MSSTSLRPLAFLQYWALGRNTEQSEQLAGKSSVAEPLESFADYVVSFRYTPPGPAVRATPTNTQTLLVEGRQVTSDQRQTECNEATSALADLVRRLSRAGLDVEVREALSPKKASDDTSTDAFTVDPGRILLFVRCPRGRLLHEWSRSRLHDWLGGMLPLRRVPRGVGLPTADPFEVDPETHDDPSRLLEAEPGTAERISSSERQRLVYKLIVGPANEGCAAVNVEGDPWVESVFPLHDRSFNKKWIKHWSSKWLIDRHDLRRIREHFGEEIAMYFAFLQSYFLWLAIPAAFGTVWWLLGWSFSWQFGVLLVLWSVLFTETWARRESDIATYWGVHGVQKASSLRRPNFRPDRHIVDPATGEPIPFFSSGKRWLRRLLGVPVVLVLALLMALFVSFIFALQTFLSEYYDGPLHTLLGFTPIVLFSACLPIYTSACTHIAGVLTEYENYEYESEYAAQYTTKIFVFQFLQDQLYLFLTAWVFVPQRDSFELWLRGAYDLIRSLPPWMVPFLARTPEKGSSTAAYVGLKSSSTPAAAMVQSLLTSFVVTSQIINLMTETGIPLLMRWWSSRSLARASKVQTTQPQQYKVTDDGAALADGNTDLSLVDGSLAVANSHQGLLQSVLHRGSTGADKWADSASTLESAIAPADIQRQFIARVTEETCLPEYSTYEDYAEMASQFGRVAFFSVAWPLAPLAAFLNNWLELRTDAAKICGATKRPIPRRVDTIGPWLETLRFMCWLSSITNALLIYQFHPNCAFLPTVAEPETMLRFGRTSLSFALIVLLCSEHIFLIIRWAIAHVMASWPGAYARILERSQTQSKRRWLERTPAVSRDLAAVDDDSAAEGSDETESIQERGIAQTPAAGADWRSELEYGLQAINDAFKLE</sequence>
<dbReference type="InterPro" id="IPR049452">
    <property type="entry name" value="Anoctamin_TM"/>
</dbReference>
<evidence type="ECO:0000259" key="8">
    <source>
        <dbReference type="Pfam" id="PF20877"/>
    </source>
</evidence>
<evidence type="ECO:0000313" key="10">
    <source>
        <dbReference type="Proteomes" id="UP001140074"/>
    </source>
</evidence>
<feature type="transmembrane region" description="Helical" evidence="6">
    <location>
        <begin position="774"/>
        <end position="795"/>
    </location>
</feature>
<feature type="transmembrane region" description="Helical" evidence="6">
    <location>
        <begin position="305"/>
        <end position="323"/>
    </location>
</feature>
<protein>
    <recommendedName>
        <fullName evidence="11">DUF590-domain-containing protein</fullName>
    </recommendedName>
</protein>
<comment type="subcellular location">
    <subcellularLocation>
        <location evidence="1">Membrane</location>
        <topology evidence="1">Multi-pass membrane protein</topology>
    </subcellularLocation>
</comment>
<keyword evidence="10" id="KW-1185">Reference proteome</keyword>
<dbReference type="PANTHER" id="PTHR12308:SF73">
    <property type="entry name" value="ANOCTAMIN"/>
    <property type="match status" value="1"/>
</dbReference>
<feature type="transmembrane region" description="Helical" evidence="6">
    <location>
        <begin position="421"/>
        <end position="442"/>
    </location>
</feature>
<dbReference type="AlphaFoldDB" id="A0A9W8ILL7"/>
<dbReference type="GO" id="GO:0005254">
    <property type="term" value="F:chloride channel activity"/>
    <property type="evidence" value="ECO:0007669"/>
    <property type="project" value="TreeGrafter"/>
</dbReference>
<feature type="region of interest" description="Disordered" evidence="5">
    <location>
        <begin position="172"/>
        <end position="201"/>
    </location>
</feature>
<evidence type="ECO:0000259" key="7">
    <source>
        <dbReference type="Pfam" id="PF04547"/>
    </source>
</evidence>
<dbReference type="InterPro" id="IPR049456">
    <property type="entry name" value="Anoctamin_N_fung"/>
</dbReference>
<feature type="compositionally biased region" description="Basic and acidic residues" evidence="5">
    <location>
        <begin position="179"/>
        <end position="190"/>
    </location>
</feature>
<name>A0A9W8ILL7_9FUNG</name>
<evidence type="ECO:0000256" key="4">
    <source>
        <dbReference type="ARBA" id="ARBA00023136"/>
    </source>
</evidence>
<feature type="transmembrane region" description="Helical" evidence="6">
    <location>
        <begin position="272"/>
        <end position="299"/>
    </location>
</feature>
<feature type="region of interest" description="Disordered" evidence="5">
    <location>
        <begin position="837"/>
        <end position="861"/>
    </location>
</feature>
<evidence type="ECO:0000256" key="2">
    <source>
        <dbReference type="ARBA" id="ARBA00022692"/>
    </source>
</evidence>
<feature type="domain" description="Anoctamin transmembrane" evidence="7">
    <location>
        <begin position="264"/>
        <end position="808"/>
    </location>
</feature>
<reference evidence="9" key="1">
    <citation type="submission" date="2022-07" db="EMBL/GenBank/DDBJ databases">
        <title>Phylogenomic reconstructions and comparative analyses of Kickxellomycotina fungi.</title>
        <authorList>
            <person name="Reynolds N.K."/>
            <person name="Stajich J.E."/>
            <person name="Barry K."/>
            <person name="Grigoriev I.V."/>
            <person name="Crous P."/>
            <person name="Smith M.E."/>
        </authorList>
    </citation>
    <scope>NUCLEOTIDE SEQUENCE</scope>
    <source>
        <strain evidence="9">RSA 476</strain>
    </source>
</reference>
<accession>A0A9W8ILL7</accession>